<gene>
    <name evidence="2" type="ORF">J0I24_14555</name>
</gene>
<evidence type="ECO:0000313" key="3">
    <source>
        <dbReference type="Proteomes" id="UP000664800"/>
    </source>
</evidence>
<keyword evidence="1" id="KW-0175">Coiled coil</keyword>
<evidence type="ECO:0000313" key="2">
    <source>
        <dbReference type="EMBL" id="MBN8745503.1"/>
    </source>
</evidence>
<comment type="caution">
    <text evidence="2">The sequence shown here is derived from an EMBL/GenBank/DDBJ whole genome shotgun (WGS) entry which is preliminary data.</text>
</comment>
<name>A0A8I1MXP5_THIA3</name>
<dbReference type="EMBL" id="JAFKMR010000032">
    <property type="protein sequence ID" value="MBN8745503.1"/>
    <property type="molecule type" value="Genomic_DNA"/>
</dbReference>
<sequence length="108" mass="11916">MKSSKVLSVRIPKVELSEIEQRAAEAGLPLGTYARTLLHRERVDSAAAIAILSKLVEAQHAEMLSVIAEQRQRIDELKDQQTAHAARTEQLIEKFKELAAALAGAMKK</sequence>
<reference evidence="2" key="1">
    <citation type="submission" date="2021-02" db="EMBL/GenBank/DDBJ databases">
        <title>Thiocyanate and organic carbon inputs drive convergent selection for specific autotrophic Afipia and Thiobacillus strains within complex microbiomes.</title>
        <authorList>
            <person name="Huddy R.J."/>
            <person name="Sachdeva R."/>
            <person name="Kadzinga F."/>
            <person name="Kantor R.S."/>
            <person name="Harrison S.T.L."/>
            <person name="Banfield J.F."/>
        </authorList>
    </citation>
    <scope>NUCLEOTIDE SEQUENCE</scope>
    <source>
        <strain evidence="2">SCN18_13_7_16_R3_B_64_19</strain>
    </source>
</reference>
<dbReference type="Proteomes" id="UP000664800">
    <property type="component" value="Unassembled WGS sequence"/>
</dbReference>
<feature type="coiled-coil region" evidence="1">
    <location>
        <begin position="60"/>
        <end position="87"/>
    </location>
</feature>
<accession>A0A8I1MXP5</accession>
<proteinExistence type="predicted"/>
<dbReference type="AlphaFoldDB" id="A0A8I1MXP5"/>
<evidence type="ECO:0000256" key="1">
    <source>
        <dbReference type="SAM" id="Coils"/>
    </source>
</evidence>
<protein>
    <submittedName>
        <fullName evidence="2">Uncharacterized protein</fullName>
    </submittedName>
</protein>
<dbReference type="RefSeq" id="WP_276732298.1">
    <property type="nucleotide sequence ID" value="NZ_JAFKMR010000032.1"/>
</dbReference>
<organism evidence="2 3">
    <name type="scientific">Thiomonas arsenitoxydans (strain DSM 22701 / CIP 110005 / 3As)</name>
    <dbReference type="NCBI Taxonomy" id="426114"/>
    <lineage>
        <taxon>Bacteria</taxon>
        <taxon>Pseudomonadati</taxon>
        <taxon>Pseudomonadota</taxon>
        <taxon>Betaproteobacteria</taxon>
        <taxon>Burkholderiales</taxon>
        <taxon>Thiomonas</taxon>
    </lineage>
</organism>